<proteinExistence type="predicted"/>
<reference evidence="1 2" key="1">
    <citation type="submission" date="2021-06" db="EMBL/GenBank/DDBJ databases">
        <authorList>
            <person name="Kallberg Y."/>
            <person name="Tangrot J."/>
            <person name="Rosling A."/>
        </authorList>
    </citation>
    <scope>NUCLEOTIDE SEQUENCE [LARGE SCALE GENOMIC DNA]</scope>
    <source>
        <strain evidence="1 2">120-4 pot B 10/14</strain>
    </source>
</reference>
<name>A0ABN7W3V8_GIGMA</name>
<keyword evidence="2" id="KW-1185">Reference proteome</keyword>
<dbReference type="EMBL" id="CAJVQB010028847">
    <property type="protein sequence ID" value="CAG8813148.1"/>
    <property type="molecule type" value="Genomic_DNA"/>
</dbReference>
<sequence length="182" mass="21461">MLKCVNCEAIFYRRDVGDLRRHFKNSHTSIWDAIKKYEEYELMVLYSDKKKVKFHNINKLNSLLGLRILEFKSEDWSMALSSVSQDNEDLLSHEQMMKYLERKNLANEILCLKVCTKVISIYNDKKNEKIVNGTFGKVVGFRSKIDDQIYGREGIEILNFLKEQNLDPVIKFENLNKEITVK</sequence>
<protein>
    <submittedName>
        <fullName evidence="1">31876_t:CDS:1</fullName>
    </submittedName>
</protein>
<evidence type="ECO:0000313" key="2">
    <source>
        <dbReference type="Proteomes" id="UP000789901"/>
    </source>
</evidence>
<dbReference type="Proteomes" id="UP000789901">
    <property type="component" value="Unassembled WGS sequence"/>
</dbReference>
<gene>
    <name evidence="1" type="ORF">GMARGA_LOCUS25714</name>
</gene>
<evidence type="ECO:0000313" key="1">
    <source>
        <dbReference type="EMBL" id="CAG8813148.1"/>
    </source>
</evidence>
<organism evidence="1 2">
    <name type="scientific">Gigaspora margarita</name>
    <dbReference type="NCBI Taxonomy" id="4874"/>
    <lineage>
        <taxon>Eukaryota</taxon>
        <taxon>Fungi</taxon>
        <taxon>Fungi incertae sedis</taxon>
        <taxon>Mucoromycota</taxon>
        <taxon>Glomeromycotina</taxon>
        <taxon>Glomeromycetes</taxon>
        <taxon>Diversisporales</taxon>
        <taxon>Gigasporaceae</taxon>
        <taxon>Gigaspora</taxon>
    </lineage>
</organism>
<accession>A0ABN7W3V8</accession>
<comment type="caution">
    <text evidence="1">The sequence shown here is derived from an EMBL/GenBank/DDBJ whole genome shotgun (WGS) entry which is preliminary data.</text>
</comment>